<name>A0A9X2CSR7_9BACI</name>
<dbReference type="EMBL" id="JAKRYL010000008">
    <property type="protein sequence ID" value="MCL7747344.1"/>
    <property type="molecule type" value="Genomic_DNA"/>
</dbReference>
<keyword evidence="2" id="KW-1185">Reference proteome</keyword>
<proteinExistence type="predicted"/>
<sequence length="285" mass="33921">MTKKMDPLEKAIAQIDWGKENLDKQEWLRGNYELGWIDTDNDVHVYVYEHIYRPAIRIYLDQEGNMLQGYLDCSDYEEEIRLHEDLDLGDFELLDDEDWPEDEEDFIFIEEENPEEKLAWALWLINKQAKAYRDEVKFNSPRLPREAINYYNIMKENYYTLKHITLKRLHKKNKLTYKGIHKSSGNLTKYPYVEFGPYGFHIKANDKYLESLINRNPTIIKGNLPNKIQAVDHSRLNINQLLLSIAEETVCNYLHKGLYNGLWRELVKNKKRLGIDETGRFISIN</sequence>
<dbReference type="Proteomes" id="UP001139150">
    <property type="component" value="Unassembled WGS sequence"/>
</dbReference>
<organism evidence="1 2">
    <name type="scientific">Halalkalibacter alkaliphilus</name>
    <dbReference type="NCBI Taxonomy" id="2917993"/>
    <lineage>
        <taxon>Bacteria</taxon>
        <taxon>Bacillati</taxon>
        <taxon>Bacillota</taxon>
        <taxon>Bacilli</taxon>
        <taxon>Bacillales</taxon>
        <taxon>Bacillaceae</taxon>
        <taxon>Halalkalibacter</taxon>
    </lineage>
</organism>
<protein>
    <submittedName>
        <fullName evidence="1">Uncharacterized protein</fullName>
    </submittedName>
</protein>
<dbReference type="AlphaFoldDB" id="A0A9X2CSR7"/>
<gene>
    <name evidence="1" type="ORF">MF646_09450</name>
</gene>
<evidence type="ECO:0000313" key="2">
    <source>
        <dbReference type="Proteomes" id="UP001139150"/>
    </source>
</evidence>
<accession>A0A9X2CSR7</accession>
<comment type="caution">
    <text evidence="1">The sequence shown here is derived from an EMBL/GenBank/DDBJ whole genome shotgun (WGS) entry which is preliminary data.</text>
</comment>
<evidence type="ECO:0000313" key="1">
    <source>
        <dbReference type="EMBL" id="MCL7747344.1"/>
    </source>
</evidence>
<dbReference type="RefSeq" id="WP_250096248.1">
    <property type="nucleotide sequence ID" value="NZ_JAKRYL010000008.1"/>
</dbReference>
<reference evidence="1" key="1">
    <citation type="submission" date="2022-02" db="EMBL/GenBank/DDBJ databases">
        <title>Halalkalibacter sp. nov. isolated from Lonar Lake, India.</title>
        <authorList>
            <person name="Joshi A."/>
            <person name="Thite S."/>
            <person name="Lodha T."/>
        </authorList>
    </citation>
    <scope>NUCLEOTIDE SEQUENCE</scope>
    <source>
        <strain evidence="1">MEB205</strain>
    </source>
</reference>